<evidence type="ECO:0000313" key="2">
    <source>
        <dbReference type="EMBL" id="QDV05369.1"/>
    </source>
</evidence>
<dbReference type="Proteomes" id="UP000320390">
    <property type="component" value="Chromosome"/>
</dbReference>
<proteinExistence type="predicted"/>
<dbReference type="OrthoDB" id="1488578at2"/>
<dbReference type="InterPro" id="IPR013517">
    <property type="entry name" value="FG-GAP"/>
</dbReference>
<evidence type="ECO:0000256" key="1">
    <source>
        <dbReference type="ARBA" id="ARBA00022729"/>
    </source>
</evidence>
<protein>
    <submittedName>
        <fullName evidence="2">FG-GAP repeat protein</fullName>
    </submittedName>
</protein>
<dbReference type="Gene3D" id="2.130.10.130">
    <property type="entry name" value="Integrin alpha, N-terminal"/>
    <property type="match status" value="2"/>
</dbReference>
<name>A0A518EMQ1_9BACT</name>
<reference evidence="2 3" key="1">
    <citation type="submission" date="2019-02" db="EMBL/GenBank/DDBJ databases">
        <title>Deep-cultivation of Planctomycetes and their phenomic and genomic characterization uncovers novel biology.</title>
        <authorList>
            <person name="Wiegand S."/>
            <person name="Jogler M."/>
            <person name="Boedeker C."/>
            <person name="Pinto D."/>
            <person name="Vollmers J."/>
            <person name="Rivas-Marin E."/>
            <person name="Kohn T."/>
            <person name="Peeters S.H."/>
            <person name="Heuer A."/>
            <person name="Rast P."/>
            <person name="Oberbeckmann S."/>
            <person name="Bunk B."/>
            <person name="Jeske O."/>
            <person name="Meyerdierks A."/>
            <person name="Storesund J.E."/>
            <person name="Kallscheuer N."/>
            <person name="Luecker S."/>
            <person name="Lage O.M."/>
            <person name="Pohl T."/>
            <person name="Merkel B.J."/>
            <person name="Hornburger P."/>
            <person name="Mueller R.-W."/>
            <person name="Bruemmer F."/>
            <person name="Labrenz M."/>
            <person name="Spormann A.M."/>
            <person name="Op den Camp H."/>
            <person name="Overmann J."/>
            <person name="Amann R."/>
            <person name="Jetten M.S.M."/>
            <person name="Mascher T."/>
            <person name="Medema M.H."/>
            <person name="Devos D.P."/>
            <person name="Kaster A.-K."/>
            <person name="Ovreas L."/>
            <person name="Rohde M."/>
            <person name="Galperin M.Y."/>
            <person name="Jogler C."/>
        </authorList>
    </citation>
    <scope>NUCLEOTIDE SEQUENCE [LARGE SCALE GENOMIC DNA]</scope>
    <source>
        <strain evidence="2 3">Poly30</strain>
    </source>
</reference>
<dbReference type="EMBL" id="CP036434">
    <property type="protein sequence ID" value="QDV05369.1"/>
    <property type="molecule type" value="Genomic_DNA"/>
</dbReference>
<organism evidence="2 3">
    <name type="scientific">Saltatorellus ferox</name>
    <dbReference type="NCBI Taxonomy" id="2528018"/>
    <lineage>
        <taxon>Bacteria</taxon>
        <taxon>Pseudomonadati</taxon>
        <taxon>Planctomycetota</taxon>
        <taxon>Planctomycetia</taxon>
        <taxon>Planctomycetia incertae sedis</taxon>
        <taxon>Saltatorellus</taxon>
    </lineage>
</organism>
<keyword evidence="1" id="KW-0732">Signal</keyword>
<evidence type="ECO:0000313" key="3">
    <source>
        <dbReference type="Proteomes" id="UP000320390"/>
    </source>
</evidence>
<dbReference type="InterPro" id="IPR028994">
    <property type="entry name" value="Integrin_alpha_N"/>
</dbReference>
<dbReference type="PANTHER" id="PTHR44103">
    <property type="entry name" value="PROPROTEIN CONVERTASE P"/>
    <property type="match status" value="1"/>
</dbReference>
<dbReference type="PANTHER" id="PTHR44103:SF1">
    <property type="entry name" value="PROPROTEIN CONVERTASE P"/>
    <property type="match status" value="1"/>
</dbReference>
<dbReference type="AlphaFoldDB" id="A0A518EMQ1"/>
<accession>A0A518EMQ1</accession>
<dbReference type="Pfam" id="PF13517">
    <property type="entry name" value="FG-GAP_3"/>
    <property type="match status" value="1"/>
</dbReference>
<dbReference type="SUPFAM" id="SSF69318">
    <property type="entry name" value="Integrin alpha N-terminal domain"/>
    <property type="match status" value="1"/>
</dbReference>
<gene>
    <name evidence="2" type="ORF">Poly30_08660</name>
</gene>
<sequence>MGSQFVDFDGDGLLDVLTATYEGAVYVARGLEASAETKERGGFADPEHVLDRDGQRIGLQMMWSLEGKGWTDVFKPQCTTAVAFDWDADGDLDLLLGCYNTDNVFLRRNEGKAGAPVFGTENEPVLAGGEPFALAGGVTALRLVDWDADGVTDIVCGSFGAKDRSVLGGVYLFRNEGEAGSPRFAAAKALIAPITDPDGTAPSRGLYADPVDYDQDGDLDLLVGGYAETKSETTDGYKGQAGIWLYLRK</sequence>
<keyword evidence="3" id="KW-1185">Reference proteome</keyword>
<dbReference type="RefSeq" id="WP_145194782.1">
    <property type="nucleotide sequence ID" value="NZ_CP036434.1"/>
</dbReference>